<evidence type="ECO:0000313" key="2">
    <source>
        <dbReference type="Proteomes" id="UP000308600"/>
    </source>
</evidence>
<organism evidence="1 2">
    <name type="scientific">Pluteus cervinus</name>
    <dbReference type="NCBI Taxonomy" id="181527"/>
    <lineage>
        <taxon>Eukaryota</taxon>
        <taxon>Fungi</taxon>
        <taxon>Dikarya</taxon>
        <taxon>Basidiomycota</taxon>
        <taxon>Agaricomycotina</taxon>
        <taxon>Agaricomycetes</taxon>
        <taxon>Agaricomycetidae</taxon>
        <taxon>Agaricales</taxon>
        <taxon>Pluteineae</taxon>
        <taxon>Pluteaceae</taxon>
        <taxon>Pluteus</taxon>
    </lineage>
</organism>
<keyword evidence="2" id="KW-1185">Reference proteome</keyword>
<dbReference type="Proteomes" id="UP000308600">
    <property type="component" value="Unassembled WGS sequence"/>
</dbReference>
<reference evidence="1 2" key="1">
    <citation type="journal article" date="2019" name="Nat. Ecol. Evol.">
        <title>Megaphylogeny resolves global patterns of mushroom evolution.</title>
        <authorList>
            <person name="Varga T."/>
            <person name="Krizsan K."/>
            <person name="Foldi C."/>
            <person name="Dima B."/>
            <person name="Sanchez-Garcia M."/>
            <person name="Sanchez-Ramirez S."/>
            <person name="Szollosi G.J."/>
            <person name="Szarkandi J.G."/>
            <person name="Papp V."/>
            <person name="Albert L."/>
            <person name="Andreopoulos W."/>
            <person name="Angelini C."/>
            <person name="Antonin V."/>
            <person name="Barry K.W."/>
            <person name="Bougher N.L."/>
            <person name="Buchanan P."/>
            <person name="Buyck B."/>
            <person name="Bense V."/>
            <person name="Catcheside P."/>
            <person name="Chovatia M."/>
            <person name="Cooper J."/>
            <person name="Damon W."/>
            <person name="Desjardin D."/>
            <person name="Finy P."/>
            <person name="Geml J."/>
            <person name="Haridas S."/>
            <person name="Hughes K."/>
            <person name="Justo A."/>
            <person name="Karasinski D."/>
            <person name="Kautmanova I."/>
            <person name="Kiss B."/>
            <person name="Kocsube S."/>
            <person name="Kotiranta H."/>
            <person name="LaButti K.M."/>
            <person name="Lechner B.E."/>
            <person name="Liimatainen K."/>
            <person name="Lipzen A."/>
            <person name="Lukacs Z."/>
            <person name="Mihaltcheva S."/>
            <person name="Morgado L.N."/>
            <person name="Niskanen T."/>
            <person name="Noordeloos M.E."/>
            <person name="Ohm R.A."/>
            <person name="Ortiz-Santana B."/>
            <person name="Ovrebo C."/>
            <person name="Racz N."/>
            <person name="Riley R."/>
            <person name="Savchenko A."/>
            <person name="Shiryaev A."/>
            <person name="Soop K."/>
            <person name="Spirin V."/>
            <person name="Szebenyi C."/>
            <person name="Tomsovsky M."/>
            <person name="Tulloss R.E."/>
            <person name="Uehling J."/>
            <person name="Grigoriev I.V."/>
            <person name="Vagvolgyi C."/>
            <person name="Papp T."/>
            <person name="Martin F.M."/>
            <person name="Miettinen O."/>
            <person name="Hibbett D.S."/>
            <person name="Nagy L.G."/>
        </authorList>
    </citation>
    <scope>NUCLEOTIDE SEQUENCE [LARGE SCALE GENOMIC DNA]</scope>
    <source>
        <strain evidence="1 2">NL-1719</strain>
    </source>
</reference>
<name>A0ACD3ALG9_9AGAR</name>
<dbReference type="EMBL" id="ML208401">
    <property type="protein sequence ID" value="TFK66576.1"/>
    <property type="molecule type" value="Genomic_DNA"/>
</dbReference>
<proteinExistence type="predicted"/>
<protein>
    <submittedName>
        <fullName evidence="1">Uncharacterized protein</fullName>
    </submittedName>
</protein>
<evidence type="ECO:0000313" key="1">
    <source>
        <dbReference type="EMBL" id="TFK66576.1"/>
    </source>
</evidence>
<accession>A0ACD3ALG9</accession>
<sequence>MSNASNTKKRKSDGKAPAKSKKARTATFDATAERVKTILDAPEDFDIPADEEETRELVVDLAKYIQALQTDIESLKPKTKSREEINAAAAKLQAAACSGIRKQMTWKPSCKTGGARWLYDGVCQDPEVFGAMLGLDGPPTFKSKKWTNDAFQAVFGNIEGSARYNTLRFTSDVNIAWKPAEGTFKFSGSYGV</sequence>
<gene>
    <name evidence="1" type="ORF">BDN72DRAFT_142928</name>
</gene>